<proteinExistence type="predicted"/>
<evidence type="ECO:0000256" key="1">
    <source>
        <dbReference type="SAM" id="MobiDB-lite"/>
    </source>
</evidence>
<organism evidence="2 3">
    <name type="scientific">Coccomyxa subellipsoidea</name>
    <dbReference type="NCBI Taxonomy" id="248742"/>
    <lineage>
        <taxon>Eukaryota</taxon>
        <taxon>Viridiplantae</taxon>
        <taxon>Chlorophyta</taxon>
        <taxon>core chlorophytes</taxon>
        <taxon>Trebouxiophyceae</taxon>
        <taxon>Trebouxiophyceae incertae sedis</taxon>
        <taxon>Coccomyxaceae</taxon>
        <taxon>Coccomyxa</taxon>
    </lineage>
</organism>
<comment type="caution">
    <text evidence="2">The sequence shown here is derived from an EMBL/GenBank/DDBJ whole genome shotgun (WGS) entry which is preliminary data.</text>
</comment>
<sequence>MELRRRKRKALEDVASMERRELEAQMKQKDTEESGPRLKAARHIESLRLITGAAITHPLFKMLGVKG</sequence>
<accession>A0ABR2YXC8</accession>
<dbReference type="EMBL" id="JALJOT010000003">
    <property type="protein sequence ID" value="KAK9916336.1"/>
    <property type="molecule type" value="Genomic_DNA"/>
</dbReference>
<protein>
    <submittedName>
        <fullName evidence="2">Uncharacterized protein</fullName>
    </submittedName>
</protein>
<evidence type="ECO:0000313" key="2">
    <source>
        <dbReference type="EMBL" id="KAK9916336.1"/>
    </source>
</evidence>
<keyword evidence="3" id="KW-1185">Reference proteome</keyword>
<feature type="region of interest" description="Disordered" evidence="1">
    <location>
        <begin position="1"/>
        <end position="38"/>
    </location>
</feature>
<gene>
    <name evidence="2" type="ORF">WJX75_001358</name>
</gene>
<feature type="compositionally biased region" description="Basic and acidic residues" evidence="1">
    <location>
        <begin position="10"/>
        <end position="38"/>
    </location>
</feature>
<reference evidence="2 3" key="1">
    <citation type="journal article" date="2024" name="Nat. Commun.">
        <title>Phylogenomics reveals the evolutionary origins of lichenization in chlorophyte algae.</title>
        <authorList>
            <person name="Puginier C."/>
            <person name="Libourel C."/>
            <person name="Otte J."/>
            <person name="Skaloud P."/>
            <person name="Haon M."/>
            <person name="Grisel S."/>
            <person name="Petersen M."/>
            <person name="Berrin J.G."/>
            <person name="Delaux P.M."/>
            <person name="Dal Grande F."/>
            <person name="Keller J."/>
        </authorList>
    </citation>
    <scope>NUCLEOTIDE SEQUENCE [LARGE SCALE GENOMIC DNA]</scope>
    <source>
        <strain evidence="2 3">SAG 216-7</strain>
    </source>
</reference>
<evidence type="ECO:0000313" key="3">
    <source>
        <dbReference type="Proteomes" id="UP001491310"/>
    </source>
</evidence>
<dbReference type="Proteomes" id="UP001491310">
    <property type="component" value="Unassembled WGS sequence"/>
</dbReference>
<name>A0ABR2YXC8_9CHLO</name>